<comment type="caution">
    <text evidence="1">The sequence shown here is derived from an EMBL/GenBank/DDBJ whole genome shotgun (WGS) entry which is preliminary data.</text>
</comment>
<keyword evidence="2" id="KW-1185">Reference proteome</keyword>
<sequence length="116" mass="13275">MNKIHFQCPSPVNAPRVHHVLVLTIRITHLLCHLWPVLLLLGLRLDPRSSKPSVLSIVSPLAPLTRVASASAAHCRPGFHRILAISRVNPWSCLHCFEKIRRRTWPFSRFHNVYPP</sequence>
<dbReference type="Proteomes" id="UP000014480">
    <property type="component" value="Unassembled WGS sequence"/>
</dbReference>
<reference evidence="2" key="1">
    <citation type="journal article" date="2013" name="New Phytol.">
        <title>Comparative genomic and transcriptomic analyses reveal the hemibiotrophic stage shift of Colletotrichum fungi.</title>
        <authorList>
            <person name="Gan P."/>
            <person name="Ikeda K."/>
            <person name="Irieda H."/>
            <person name="Narusaka M."/>
            <person name="O'Connell R.J."/>
            <person name="Narusaka Y."/>
            <person name="Takano Y."/>
            <person name="Kubo Y."/>
            <person name="Shirasu K."/>
        </authorList>
    </citation>
    <scope>NUCLEOTIDE SEQUENCE [LARGE SCALE GENOMIC DNA]</scope>
    <source>
        <strain evidence="2">104-T / ATCC 96160 / CBS 514.97 / LARS 414 / MAFF 240422</strain>
    </source>
</reference>
<dbReference type="EMBL" id="AMCV02000022">
    <property type="protein sequence ID" value="TDZ18702.1"/>
    <property type="molecule type" value="Genomic_DNA"/>
</dbReference>
<protein>
    <submittedName>
        <fullName evidence="1">Uncharacterized protein</fullName>
    </submittedName>
</protein>
<accession>A0A484FKY6</accession>
<evidence type="ECO:0000313" key="1">
    <source>
        <dbReference type="EMBL" id="TDZ18702.1"/>
    </source>
</evidence>
<reference evidence="2" key="2">
    <citation type="journal article" date="2019" name="Mol. Plant Microbe Interact.">
        <title>Genome sequence resources for four phytopathogenic fungi from the Colletotrichum orbiculare species complex.</title>
        <authorList>
            <person name="Gan P."/>
            <person name="Tsushima A."/>
            <person name="Narusaka M."/>
            <person name="Narusaka Y."/>
            <person name="Takano Y."/>
            <person name="Kubo Y."/>
            <person name="Shirasu K."/>
        </authorList>
    </citation>
    <scope>GENOME REANNOTATION</scope>
    <source>
        <strain evidence="2">104-T / ATCC 96160 / CBS 514.97 / LARS 414 / MAFF 240422</strain>
    </source>
</reference>
<evidence type="ECO:0000313" key="2">
    <source>
        <dbReference type="Proteomes" id="UP000014480"/>
    </source>
</evidence>
<name>A0A484FKY6_COLOR</name>
<dbReference type="AlphaFoldDB" id="A0A484FKY6"/>
<gene>
    <name evidence="1" type="ORF">Cob_v008276</name>
</gene>
<proteinExistence type="predicted"/>
<organism evidence="1 2">
    <name type="scientific">Colletotrichum orbiculare (strain 104-T / ATCC 96160 / CBS 514.97 / LARS 414 / MAFF 240422)</name>
    <name type="common">Cucumber anthracnose fungus</name>
    <name type="synonym">Colletotrichum lagenarium</name>
    <dbReference type="NCBI Taxonomy" id="1213857"/>
    <lineage>
        <taxon>Eukaryota</taxon>
        <taxon>Fungi</taxon>
        <taxon>Dikarya</taxon>
        <taxon>Ascomycota</taxon>
        <taxon>Pezizomycotina</taxon>
        <taxon>Sordariomycetes</taxon>
        <taxon>Hypocreomycetidae</taxon>
        <taxon>Glomerellales</taxon>
        <taxon>Glomerellaceae</taxon>
        <taxon>Colletotrichum</taxon>
        <taxon>Colletotrichum orbiculare species complex</taxon>
    </lineage>
</organism>